<dbReference type="AlphaFoldDB" id="A0A0E9W1U4"/>
<dbReference type="EMBL" id="GBXM01025037">
    <property type="protein sequence ID" value="JAH83540.1"/>
    <property type="molecule type" value="Transcribed_RNA"/>
</dbReference>
<organism evidence="1">
    <name type="scientific">Anguilla anguilla</name>
    <name type="common">European freshwater eel</name>
    <name type="synonym">Muraena anguilla</name>
    <dbReference type="NCBI Taxonomy" id="7936"/>
    <lineage>
        <taxon>Eukaryota</taxon>
        <taxon>Metazoa</taxon>
        <taxon>Chordata</taxon>
        <taxon>Craniata</taxon>
        <taxon>Vertebrata</taxon>
        <taxon>Euteleostomi</taxon>
        <taxon>Actinopterygii</taxon>
        <taxon>Neopterygii</taxon>
        <taxon>Teleostei</taxon>
        <taxon>Anguilliformes</taxon>
        <taxon>Anguillidae</taxon>
        <taxon>Anguilla</taxon>
    </lineage>
</organism>
<dbReference type="Gene3D" id="1.10.10.10">
    <property type="entry name" value="Winged helix-like DNA-binding domain superfamily/Winged helix DNA-binding domain"/>
    <property type="match status" value="1"/>
</dbReference>
<reference evidence="1" key="1">
    <citation type="submission" date="2014-11" db="EMBL/GenBank/DDBJ databases">
        <authorList>
            <person name="Amaro Gonzalez C."/>
        </authorList>
    </citation>
    <scope>NUCLEOTIDE SEQUENCE</scope>
</reference>
<protein>
    <submittedName>
        <fullName evidence="1">Uncharacterized protein</fullName>
    </submittedName>
</protein>
<accession>A0A0E9W1U4</accession>
<evidence type="ECO:0000313" key="1">
    <source>
        <dbReference type="EMBL" id="JAH83540.1"/>
    </source>
</evidence>
<reference evidence="1" key="2">
    <citation type="journal article" date="2015" name="Fish Shellfish Immunol.">
        <title>Early steps in the European eel (Anguilla anguilla)-Vibrio vulnificus interaction in the gills: Role of the RtxA13 toxin.</title>
        <authorList>
            <person name="Callol A."/>
            <person name="Pajuelo D."/>
            <person name="Ebbesson L."/>
            <person name="Teles M."/>
            <person name="MacKenzie S."/>
            <person name="Amaro C."/>
        </authorList>
    </citation>
    <scope>NUCLEOTIDE SEQUENCE</scope>
</reference>
<sequence length="34" mass="3910">MAKGNLRRDEEKKVVEMYQPEKGYKAISKALGLQ</sequence>
<dbReference type="InterPro" id="IPR036388">
    <property type="entry name" value="WH-like_DNA-bd_sf"/>
</dbReference>
<name>A0A0E9W1U4_ANGAN</name>
<proteinExistence type="predicted"/>